<evidence type="ECO:0000313" key="2">
    <source>
        <dbReference type="Proteomes" id="UP000007590"/>
    </source>
</evidence>
<dbReference type="RefSeq" id="WP_014681520.1">
    <property type="nucleotide sequence ID" value="NC_017770.1"/>
</dbReference>
<gene>
    <name evidence="1" type="ordered locus">Solca_3287</name>
</gene>
<dbReference type="Proteomes" id="UP000007590">
    <property type="component" value="Chromosome"/>
</dbReference>
<dbReference type="eggNOG" id="COG5504">
    <property type="taxonomic scope" value="Bacteria"/>
</dbReference>
<dbReference type="STRING" id="929556.Solca_3287"/>
<dbReference type="PROSITE" id="PS51257">
    <property type="entry name" value="PROKAR_LIPOPROTEIN"/>
    <property type="match status" value="1"/>
</dbReference>
<dbReference type="EMBL" id="CP003349">
    <property type="protein sequence ID" value="AFD08297.1"/>
    <property type="molecule type" value="Genomic_DNA"/>
</dbReference>
<organism evidence="1 2">
    <name type="scientific">Solitalea canadensis (strain ATCC 29591 / DSM 3403 / JCM 21819 / LMG 8368 / NBRC 15130 / NCIMB 12057 / USAM 9D)</name>
    <name type="common">Flexibacter canadensis</name>
    <dbReference type="NCBI Taxonomy" id="929556"/>
    <lineage>
        <taxon>Bacteria</taxon>
        <taxon>Pseudomonadati</taxon>
        <taxon>Bacteroidota</taxon>
        <taxon>Sphingobacteriia</taxon>
        <taxon>Sphingobacteriales</taxon>
        <taxon>Sphingobacteriaceae</taxon>
        <taxon>Solitalea</taxon>
    </lineage>
</organism>
<accession>H8KWW8</accession>
<sequence>MPKIRLKQILFYLPLFVMVSCINDKKHPDVADIDLNIKIDRFEQDLFKADTSNLLKASQKLRAKYPDFYAIYFRNILRNPDPVDTNNLQLIKMIKSNHDFNLLKHDVDSVYPDLKDVEKQLTDAFKYYKYYFPQGKVPQVVSYIADFQLGASTVNNTLAIELDLYMGQGYRFYQSKNVNFPTFIQRKLNKDHITSTALKAFAQQLFELDETDKTLLHRMIYQGKLLYFMDRVLPDSPDSVKIGYSQKQLEWCNTYKADVWTEFLGQGLLYSTDELKYAKYLNDAPFTSGLNNDSAPMLGVWLGWQIVRKYMDENPDVTLAQLMSEADSQKILKESKYKPK</sequence>
<dbReference type="AlphaFoldDB" id="H8KWW8"/>
<evidence type="ECO:0000313" key="1">
    <source>
        <dbReference type="EMBL" id="AFD08297.1"/>
    </source>
</evidence>
<name>H8KWW8_SOLCM</name>
<dbReference type="HOGENOM" id="CLU_070771_0_0_10"/>
<dbReference type="InterPro" id="IPR019853">
    <property type="entry name" value="GldB-like"/>
</dbReference>
<keyword evidence="2" id="KW-1185">Reference proteome</keyword>
<reference evidence="1" key="1">
    <citation type="submission" date="2012-02" db="EMBL/GenBank/DDBJ databases">
        <title>The complete genome of Solitalea canadensis DSM 3403.</title>
        <authorList>
            <consortium name="US DOE Joint Genome Institute (JGI-PGF)"/>
            <person name="Lucas S."/>
            <person name="Copeland A."/>
            <person name="Lapidus A."/>
            <person name="Glavina del Rio T."/>
            <person name="Dalin E."/>
            <person name="Tice H."/>
            <person name="Bruce D."/>
            <person name="Goodwin L."/>
            <person name="Pitluck S."/>
            <person name="Peters L."/>
            <person name="Ovchinnikova G."/>
            <person name="Lu M."/>
            <person name="Kyrpides N."/>
            <person name="Mavromatis K."/>
            <person name="Ivanova N."/>
            <person name="Brettin T."/>
            <person name="Detter J.C."/>
            <person name="Han C."/>
            <person name="Larimer F."/>
            <person name="Land M."/>
            <person name="Hauser L."/>
            <person name="Markowitz V."/>
            <person name="Cheng J.-F."/>
            <person name="Hugenholtz P."/>
            <person name="Woyke T."/>
            <person name="Wu D."/>
            <person name="Spring S."/>
            <person name="Schroeder M."/>
            <person name="Kopitz M."/>
            <person name="Brambilla E."/>
            <person name="Klenk H.-P."/>
            <person name="Eisen J.A."/>
        </authorList>
    </citation>
    <scope>NUCLEOTIDE SEQUENCE</scope>
    <source>
        <strain evidence="1">DSM 3403</strain>
    </source>
</reference>
<dbReference type="KEGG" id="scn:Solca_3287"/>
<protein>
    <recommendedName>
        <fullName evidence="3">Gliding motility-associated lipoprotein GldB</fullName>
    </recommendedName>
</protein>
<proteinExistence type="predicted"/>
<dbReference type="OrthoDB" id="976022at2"/>
<dbReference type="Pfam" id="PF25594">
    <property type="entry name" value="GldB_lipo"/>
    <property type="match status" value="1"/>
</dbReference>
<evidence type="ECO:0008006" key="3">
    <source>
        <dbReference type="Google" id="ProtNLM"/>
    </source>
</evidence>